<dbReference type="PANTHER" id="PTHR44103:SF1">
    <property type="entry name" value="PROPROTEIN CONVERTASE P"/>
    <property type="match status" value="1"/>
</dbReference>
<dbReference type="EMBL" id="CP047593">
    <property type="protein sequence ID" value="QHI69179.1"/>
    <property type="molecule type" value="Genomic_DNA"/>
</dbReference>
<evidence type="ECO:0008006" key="3">
    <source>
        <dbReference type="Google" id="ProtNLM"/>
    </source>
</evidence>
<dbReference type="Gene3D" id="2.130.10.130">
    <property type="entry name" value="Integrin alpha, N-terminal"/>
    <property type="match status" value="2"/>
</dbReference>
<sequence>MRLGLCFLFVFFAGVVFAGGVDDGVLIWSDSNTSAVSSDVFSVSEDMAFAGKESLNFLTESNDNTVAEIDLASAAVIGKNRFLQMRVNFDPKAKCPAAKIGWIEILTSQSMTVAYTPNTAVYYIDELPASILDERLSFDADPGTWQLLTLDLGSVDQLDFSEVDISRISIVFQDAVNVYIDDVRLVADAPGRMLFDEEASIGTVDCDGKISAREASAGEMSLTGSFRGGAEKVIGISFDPAIQVGAFRRLKMKINFIPKGEYQDAAVYGIRVRNGEGVADYNLRDTQRSRFYIDGQACAETNQIPFDRDPETWQELALDLDSGPGLSGPRISDVEVVFENSVRVYIDEVMLLENPDRNPAALCAPDPTGTLDLMPVESVDSPGDWEWMTENRYRVVLQCQPPVPGVAHQLAWAELDFDGAYDAGLIDSSQWNPDSIRVVEYDAKTKKPVKYDDTKPGNEAWFAPAKIDEWRRRHIKHYIFRKPHLSWIRRNGNASNAVYICYFDVQGRGEQQKLLMPAFVGSGDALSFGAPAVLDTVRGVPLVFDWDDDGDLDLLGGLGSVPERAIYLYENKGNALVDGFAKPVSMKGKEMLTFCSQVMDVNGDGKLDAVSGSSYYSDFRANGFVEKTPIGVPLDSEAGELIRNSRIKSFAVADWDGDGVNDLIANACYWKEYGFSDAYNSDGVWTNGPLRGWFFFFKNQGSNQSFDLAAPVQLMTIEQEPADMFGNLNVVVNDIDRDGDLDILSGDFISKIMVFKNIGTATEPQLDIGRALQTTNGVYESTFQANMISLADFNGDGYDDLFTRTENDWTGYLENTGTTDTNGLPVFKPVQYLKSRNDYLTRGQLPVLDICDFNQDGKWDLLVGDSPGMLGYFAGDALYPNLRFHPYQPLASESGPLRIVAGKNGSIQGPAEALWGYTVPASADWDGDGRNDVLMNSIWGRIEWARNLGNGLYSELEPVKVQWDGAAPKPEWRWWNPEPDEWSTQWRCMVQPIDWDEDGLLDAVTMDYEGYMVLHRRRKVDGRLVLGPGERIFRDYKGDPWQITTNRGGGSGRRKFEFADWDNDGDRDLVVDRKEIGGNVVLYENVTNDEAPQMVMVDNLADIVVQGHTCSPALVDLDSDGKLDLVMAAEDGHFYVFHRSYIENKQQLQARFLTEDGPVRTEEEIVLFDDKLAIGKLGGGTVSGEMVRSGRLAIKKVSEGADYFNIMLDLRGCWDVENSRYMKFFINFVPDVEHANRRLKYVRVYEYNGYRKDNDVVVYDSMSRDCPAQFYIDGRVVWPGDPVELDADPETWQSVIVDLHGGARTHGINTRAPSGIYRRVDIIFKNASRVYLDDISFFSDSPDIFEQ</sequence>
<gene>
    <name evidence="1" type="ORF">GT409_06845</name>
</gene>
<dbReference type="SUPFAM" id="SSF69318">
    <property type="entry name" value="Integrin alpha N-terminal domain"/>
    <property type="match status" value="2"/>
</dbReference>
<dbReference type="Proteomes" id="UP000464954">
    <property type="component" value="Chromosome"/>
</dbReference>
<dbReference type="InterPro" id="IPR028994">
    <property type="entry name" value="Integrin_alpha_N"/>
</dbReference>
<reference evidence="1 2" key="1">
    <citation type="submission" date="2020-01" db="EMBL/GenBank/DDBJ databases">
        <title>Ponticoccus aerotolerans gen. nov., sp. nov., an anaerobic bacterium and proposal of Ponticoccusceae fam. nov., Ponticoccusles ord. nov. and Ponticoccuse classis nov. in the phylum Kiritimatiellaeota.</title>
        <authorList>
            <person name="Zhou L.Y."/>
            <person name="Du Z.J."/>
        </authorList>
    </citation>
    <scope>NUCLEOTIDE SEQUENCE [LARGE SCALE GENOMIC DNA]</scope>
    <source>
        <strain evidence="1 2">S-5007</strain>
    </source>
</reference>
<dbReference type="PANTHER" id="PTHR44103">
    <property type="entry name" value="PROPROTEIN CONVERTASE P"/>
    <property type="match status" value="1"/>
</dbReference>
<proteinExistence type="predicted"/>
<evidence type="ECO:0000313" key="1">
    <source>
        <dbReference type="EMBL" id="QHI69179.1"/>
    </source>
</evidence>
<keyword evidence="2" id="KW-1185">Reference proteome</keyword>
<evidence type="ECO:0000313" key="2">
    <source>
        <dbReference type="Proteomes" id="UP000464954"/>
    </source>
</evidence>
<accession>A0A6P1M2W5</accession>
<dbReference type="RefSeq" id="WP_160628226.1">
    <property type="nucleotide sequence ID" value="NZ_CP047593.1"/>
</dbReference>
<dbReference type="KEGG" id="taer:GT409_06845"/>
<organism evidence="1 2">
    <name type="scientific">Tichowtungia aerotolerans</name>
    <dbReference type="NCBI Taxonomy" id="2697043"/>
    <lineage>
        <taxon>Bacteria</taxon>
        <taxon>Pseudomonadati</taxon>
        <taxon>Kiritimatiellota</taxon>
        <taxon>Tichowtungiia</taxon>
        <taxon>Tichowtungiales</taxon>
        <taxon>Tichowtungiaceae</taxon>
        <taxon>Tichowtungia</taxon>
    </lineage>
</organism>
<name>A0A6P1M2W5_9BACT</name>
<protein>
    <recommendedName>
        <fullName evidence="3">FG-GAP repeat protein</fullName>
    </recommendedName>
</protein>